<gene>
    <name evidence="7" type="ORF">ITX44_18065</name>
</gene>
<evidence type="ECO:0000256" key="6">
    <source>
        <dbReference type="SAM" id="Phobius"/>
    </source>
</evidence>
<evidence type="ECO:0000256" key="1">
    <source>
        <dbReference type="ARBA" id="ARBA00004651"/>
    </source>
</evidence>
<dbReference type="RefSeq" id="WP_205358299.1">
    <property type="nucleotide sequence ID" value="NZ_JADKYB010000009.1"/>
</dbReference>
<protein>
    <submittedName>
        <fullName evidence="7">MFS transporter</fullName>
    </submittedName>
</protein>
<reference evidence="7 8" key="1">
    <citation type="submission" date="2021-01" db="EMBL/GenBank/DDBJ databases">
        <title>Streptomyces acididurans sp. nov., isolated from a peat swamp forest soil.</title>
        <authorList>
            <person name="Chantavorakit T."/>
            <person name="Duangmal K."/>
        </authorList>
    </citation>
    <scope>NUCLEOTIDE SEQUENCE [LARGE SCALE GENOMIC DNA]</scope>
    <source>
        <strain evidence="7 8">KK5PA1</strain>
    </source>
</reference>
<feature type="transmembrane region" description="Helical" evidence="6">
    <location>
        <begin position="143"/>
        <end position="167"/>
    </location>
</feature>
<dbReference type="PANTHER" id="PTHR23513">
    <property type="entry name" value="INTEGRAL MEMBRANE EFFLUX PROTEIN-RELATED"/>
    <property type="match status" value="1"/>
</dbReference>
<dbReference type="CDD" id="cd06173">
    <property type="entry name" value="MFS_MefA_like"/>
    <property type="match status" value="1"/>
</dbReference>
<feature type="transmembrane region" description="Helical" evidence="6">
    <location>
        <begin position="310"/>
        <end position="331"/>
    </location>
</feature>
<comment type="subcellular location">
    <subcellularLocation>
        <location evidence="1">Cell membrane</location>
        <topology evidence="1">Multi-pass membrane protein</topology>
    </subcellularLocation>
</comment>
<dbReference type="Gene3D" id="1.20.1250.20">
    <property type="entry name" value="MFS general substrate transporter like domains"/>
    <property type="match status" value="1"/>
</dbReference>
<dbReference type="Proteomes" id="UP000749040">
    <property type="component" value="Unassembled WGS sequence"/>
</dbReference>
<keyword evidence="5 6" id="KW-0472">Membrane</keyword>
<dbReference type="SUPFAM" id="SSF103473">
    <property type="entry name" value="MFS general substrate transporter"/>
    <property type="match status" value="1"/>
</dbReference>
<evidence type="ECO:0000256" key="5">
    <source>
        <dbReference type="ARBA" id="ARBA00023136"/>
    </source>
</evidence>
<feature type="transmembrane region" description="Helical" evidence="6">
    <location>
        <begin position="53"/>
        <end position="71"/>
    </location>
</feature>
<feature type="transmembrane region" description="Helical" evidence="6">
    <location>
        <begin position="287"/>
        <end position="304"/>
    </location>
</feature>
<dbReference type="EMBL" id="JADKYB010000009">
    <property type="protein sequence ID" value="MBM9506423.1"/>
    <property type="molecule type" value="Genomic_DNA"/>
</dbReference>
<evidence type="ECO:0000256" key="2">
    <source>
        <dbReference type="ARBA" id="ARBA00022475"/>
    </source>
</evidence>
<evidence type="ECO:0000313" key="7">
    <source>
        <dbReference type="EMBL" id="MBM9506423.1"/>
    </source>
</evidence>
<feature type="transmembrane region" description="Helical" evidence="6">
    <location>
        <begin position="257"/>
        <end position="280"/>
    </location>
</feature>
<name>A0ABS2TWT3_9ACTN</name>
<dbReference type="InterPro" id="IPR036259">
    <property type="entry name" value="MFS_trans_sf"/>
</dbReference>
<feature type="transmembrane region" description="Helical" evidence="6">
    <location>
        <begin position="222"/>
        <end position="245"/>
    </location>
</feature>
<accession>A0ABS2TWT3</accession>
<evidence type="ECO:0000313" key="8">
    <source>
        <dbReference type="Proteomes" id="UP000749040"/>
    </source>
</evidence>
<evidence type="ECO:0000256" key="4">
    <source>
        <dbReference type="ARBA" id="ARBA00022989"/>
    </source>
</evidence>
<feature type="transmembrane region" description="Helical" evidence="6">
    <location>
        <begin position="21"/>
        <end position="41"/>
    </location>
</feature>
<evidence type="ECO:0000256" key="3">
    <source>
        <dbReference type="ARBA" id="ARBA00022692"/>
    </source>
</evidence>
<comment type="caution">
    <text evidence="7">The sequence shown here is derived from an EMBL/GenBank/DDBJ whole genome shotgun (WGS) entry which is preliminary data.</text>
</comment>
<keyword evidence="8" id="KW-1185">Reference proteome</keyword>
<organism evidence="7 8">
    <name type="scientific">Actinacidiphila acididurans</name>
    <dbReference type="NCBI Taxonomy" id="2784346"/>
    <lineage>
        <taxon>Bacteria</taxon>
        <taxon>Bacillati</taxon>
        <taxon>Actinomycetota</taxon>
        <taxon>Actinomycetes</taxon>
        <taxon>Kitasatosporales</taxon>
        <taxon>Streptomycetaceae</taxon>
        <taxon>Actinacidiphila</taxon>
    </lineage>
</organism>
<dbReference type="Pfam" id="PF07690">
    <property type="entry name" value="MFS_1"/>
    <property type="match status" value="1"/>
</dbReference>
<proteinExistence type="predicted"/>
<feature type="transmembrane region" description="Helical" evidence="6">
    <location>
        <begin position="352"/>
        <end position="373"/>
    </location>
</feature>
<feature type="transmembrane region" description="Helical" evidence="6">
    <location>
        <begin position="379"/>
        <end position="399"/>
    </location>
</feature>
<dbReference type="InterPro" id="IPR011701">
    <property type="entry name" value="MFS"/>
</dbReference>
<keyword evidence="2" id="KW-1003">Cell membrane</keyword>
<keyword evidence="4 6" id="KW-1133">Transmembrane helix</keyword>
<dbReference type="PANTHER" id="PTHR23513:SF11">
    <property type="entry name" value="STAPHYLOFERRIN A TRANSPORTER"/>
    <property type="match status" value="1"/>
</dbReference>
<sequence length="407" mass="41218">MSLDPRLSLLRARDFRRFFTGYATSLLGSSMASLAVTFAVLDTGGGGTELGCVLAARILPLVLVLLAGGVVSDRLGSRRVMLAADSVRCLTQAGLALDLLGGAPQLWALVALVAVWGAAEALFTPALDALVPRIVRGDSLGDANALLGVARSAATIAGPVLAGFLTATIGASPVLALDALSYAVSVLALLALTAAAEPPSGRSPSSFVVDLREGWAEFRSRTWLWVTSVHVGLFNLFVWAPFLVLGPVVAGRRFGGAASWGVVMALYGAGAVAGGVVMLGRRPRRPVFVATAATFGWSLPSAALATGRPLAWVCAAALAAGVGSAICGTLYTTATQAHVPPDARARVSAYGAFGAFALGPLGLAAAGPLSVLLGASGVLGFGALWQLTAATVVLTLPAIRVPVAQQS</sequence>
<keyword evidence="3 6" id="KW-0812">Transmembrane</keyword>